<sequence>MTAHFVVNCSTLFTDLPVLQRPQAARDAGFEAIEFWWPFADAVPGDTEVDVFVRAVSDAGVTLTALNFAGGDMAAGERGLVSDPRQRNVFRDNVDIAIGIAERLGTTAFNALYGNRVDGVDPRQQDEVAVENLAYAGRVAERVDATVLVEPLSGVAAYPLRTAADVIAVTDRVRDAEAVTTLRLLADLYHLHVNGDDLGTVIDNYIHRIGHVQIADAPGRGEPGSGTIDFAEYLAHLENRGYRGNVSLEYFATGPDPFAWLPPSRRGASPWS</sequence>
<organism evidence="5 6">
    <name type="scientific">Mycolicibacterium wolinskyi</name>
    <dbReference type="NCBI Taxonomy" id="59750"/>
    <lineage>
        <taxon>Bacteria</taxon>
        <taxon>Bacillati</taxon>
        <taxon>Actinomycetota</taxon>
        <taxon>Actinomycetes</taxon>
        <taxon>Mycobacteriales</taxon>
        <taxon>Mycobacteriaceae</taxon>
        <taxon>Mycolicibacterium</taxon>
    </lineage>
</organism>
<dbReference type="STRING" id="59750.AWC31_24955"/>
<accession>A0A132PEZ2</accession>
<dbReference type="PIRSF" id="PIRSF006241">
    <property type="entry name" value="HyI"/>
    <property type="match status" value="1"/>
</dbReference>
<evidence type="ECO:0000259" key="4">
    <source>
        <dbReference type="Pfam" id="PF01261"/>
    </source>
</evidence>
<dbReference type="EMBL" id="LGTW01000026">
    <property type="protein sequence ID" value="KWX20562.1"/>
    <property type="molecule type" value="Genomic_DNA"/>
</dbReference>
<evidence type="ECO:0000313" key="6">
    <source>
        <dbReference type="Proteomes" id="UP000070612"/>
    </source>
</evidence>
<comment type="caution">
    <text evidence="5">The sequence shown here is derived from an EMBL/GenBank/DDBJ whole genome shotgun (WGS) entry which is preliminary data.</text>
</comment>
<dbReference type="AlphaFoldDB" id="A0A132PEZ2"/>
<protein>
    <submittedName>
        <fullName evidence="5">Hydroxypyruvate isomerase</fullName>
    </submittedName>
</protein>
<evidence type="ECO:0000256" key="1">
    <source>
        <dbReference type="ARBA" id="ARBA00023235"/>
    </source>
</evidence>
<keyword evidence="1 2" id="KW-0413">Isomerase</keyword>
<name>A0A132PEZ2_9MYCO</name>
<comment type="similarity">
    <text evidence="2">Belongs to the hyi family.</text>
</comment>
<dbReference type="GO" id="GO:0008903">
    <property type="term" value="F:hydroxypyruvate isomerase activity"/>
    <property type="evidence" value="ECO:0007669"/>
    <property type="project" value="TreeGrafter"/>
</dbReference>
<keyword evidence="6" id="KW-1185">Reference proteome</keyword>
<dbReference type="RefSeq" id="WP_067856467.1">
    <property type="nucleotide sequence ID" value="NZ_LGTW01000026.1"/>
</dbReference>
<feature type="domain" description="Xylose isomerase-like TIM barrel" evidence="4">
    <location>
        <begin position="23"/>
        <end position="256"/>
    </location>
</feature>
<evidence type="ECO:0000256" key="2">
    <source>
        <dbReference type="PIRNR" id="PIRNR006241"/>
    </source>
</evidence>
<feature type="active site" description="Proton donor/acceptor" evidence="3">
    <location>
        <position position="249"/>
    </location>
</feature>
<dbReference type="Pfam" id="PF01261">
    <property type="entry name" value="AP_endonuc_2"/>
    <property type="match status" value="1"/>
</dbReference>
<evidence type="ECO:0000256" key="3">
    <source>
        <dbReference type="PIRSR" id="PIRSR006241-50"/>
    </source>
</evidence>
<dbReference type="GO" id="GO:0046487">
    <property type="term" value="P:glyoxylate metabolic process"/>
    <property type="evidence" value="ECO:0007669"/>
    <property type="project" value="TreeGrafter"/>
</dbReference>
<reference evidence="5 6" key="1">
    <citation type="submission" date="2015-07" db="EMBL/GenBank/DDBJ databases">
        <title>A draft genome sequence of Mycobacterium wolinskyi.</title>
        <authorList>
            <person name="de Man T.J."/>
            <person name="Perry K.A."/>
            <person name="Coulliette A.D."/>
            <person name="Jensen B."/>
            <person name="Toney N.C."/>
            <person name="Limbago B.M."/>
            <person name="Noble-Wang J."/>
        </authorList>
    </citation>
    <scope>NUCLEOTIDE SEQUENCE [LARGE SCALE GENOMIC DNA]</scope>
    <source>
        <strain evidence="5 6">CDC_01</strain>
    </source>
</reference>
<dbReference type="InterPro" id="IPR050417">
    <property type="entry name" value="Sugar_Epim/Isomerase"/>
</dbReference>
<dbReference type="InterPro" id="IPR036237">
    <property type="entry name" value="Xyl_isomerase-like_sf"/>
</dbReference>
<dbReference type="PANTHER" id="PTHR43489">
    <property type="entry name" value="ISOMERASE"/>
    <property type="match status" value="1"/>
</dbReference>
<feature type="active site" description="Proton donor/acceptor" evidence="3">
    <location>
        <position position="150"/>
    </location>
</feature>
<keyword evidence="5" id="KW-0670">Pyruvate</keyword>
<dbReference type="Proteomes" id="UP000070612">
    <property type="component" value="Unassembled WGS sequence"/>
</dbReference>
<dbReference type="Gene3D" id="3.20.20.150">
    <property type="entry name" value="Divalent-metal-dependent TIM barrel enzymes"/>
    <property type="match status" value="1"/>
</dbReference>
<dbReference type="InterPro" id="IPR026040">
    <property type="entry name" value="HyI-like"/>
</dbReference>
<dbReference type="SUPFAM" id="SSF51658">
    <property type="entry name" value="Xylose isomerase-like"/>
    <property type="match status" value="1"/>
</dbReference>
<gene>
    <name evidence="5" type="ORF">AFM11_29615</name>
</gene>
<proteinExistence type="inferred from homology"/>
<dbReference type="PANTHER" id="PTHR43489:SF6">
    <property type="entry name" value="HYDROXYPYRUVATE ISOMERASE-RELATED"/>
    <property type="match status" value="1"/>
</dbReference>
<dbReference type="PATRIC" id="fig|59750.3.peg.3814"/>
<dbReference type="InterPro" id="IPR013022">
    <property type="entry name" value="Xyl_isomerase-like_TIM-brl"/>
</dbReference>
<evidence type="ECO:0000313" key="5">
    <source>
        <dbReference type="EMBL" id="KWX20562.1"/>
    </source>
</evidence>